<evidence type="ECO:0000256" key="6">
    <source>
        <dbReference type="PIRSR" id="PIRSR600223-1"/>
    </source>
</evidence>
<accession>A0A559J3J7</accession>
<comment type="catalytic activity">
    <reaction evidence="1 7">
        <text>Cleavage of hydrophobic, N-terminal signal or leader sequences from secreted and periplasmic proteins.</text>
        <dbReference type="EC" id="3.4.21.89"/>
    </reaction>
</comment>
<dbReference type="PRINTS" id="PR00727">
    <property type="entry name" value="LEADERPTASE"/>
</dbReference>
<comment type="similarity">
    <text evidence="3 7">Belongs to the peptidase S26 family.</text>
</comment>
<evidence type="ECO:0000256" key="1">
    <source>
        <dbReference type="ARBA" id="ARBA00000677"/>
    </source>
</evidence>
<dbReference type="RefSeq" id="WP_144991548.1">
    <property type="nucleotide sequence ID" value="NZ_VNJK01000001.1"/>
</dbReference>
<keyword evidence="7" id="KW-0645">Protease</keyword>
<reference evidence="9 10" key="1">
    <citation type="submission" date="2019-07" db="EMBL/GenBank/DDBJ databases">
        <authorList>
            <person name="Kim J."/>
        </authorList>
    </citation>
    <scope>NUCLEOTIDE SEQUENCE [LARGE SCALE GENOMIC DNA]</scope>
    <source>
        <strain evidence="9 10">N4</strain>
    </source>
</reference>
<gene>
    <name evidence="9" type="primary">lepB</name>
    <name evidence="9" type="ORF">FPZ44_16110</name>
</gene>
<feature type="active site" evidence="6">
    <location>
        <position position="84"/>
    </location>
</feature>
<evidence type="ECO:0000256" key="7">
    <source>
        <dbReference type="RuleBase" id="RU362042"/>
    </source>
</evidence>
<evidence type="ECO:0000256" key="4">
    <source>
        <dbReference type="ARBA" id="ARBA00013208"/>
    </source>
</evidence>
<proteinExistence type="inferred from homology"/>
<evidence type="ECO:0000313" key="9">
    <source>
        <dbReference type="EMBL" id="TVX94443.1"/>
    </source>
</evidence>
<dbReference type="InterPro" id="IPR019758">
    <property type="entry name" value="Pept_S26A_signal_pept_1_CS"/>
</dbReference>
<dbReference type="AlphaFoldDB" id="A0A559J3J7"/>
<dbReference type="EMBL" id="VNJK01000001">
    <property type="protein sequence ID" value="TVX94443.1"/>
    <property type="molecule type" value="Genomic_DNA"/>
</dbReference>
<dbReference type="SUPFAM" id="SSF51306">
    <property type="entry name" value="LexA/Signal peptidase"/>
    <property type="match status" value="1"/>
</dbReference>
<sequence length="186" mass="21105">MDKQAAQTKNQVWEWAKAILLAVIIFFVLRSFIASPSVVSGYSMEPRLYTGERVIVNKLLYQFAEPKRGEIIVFQSKKGPDHIKRVIALPGEKVRVEGDQVYINGKLFDEPYLKEAVEQAKKAGTSYNFIDFAEQTVPENTLFVMGDNRSKSRDSRDPSEGFVGFDAIVGRAELVFWPLNDIELIK</sequence>
<dbReference type="PANTHER" id="PTHR43390:SF1">
    <property type="entry name" value="CHLOROPLAST PROCESSING PEPTIDASE"/>
    <property type="match status" value="1"/>
</dbReference>
<dbReference type="Gene3D" id="2.10.109.10">
    <property type="entry name" value="Umud Fragment, subunit A"/>
    <property type="match status" value="1"/>
</dbReference>
<dbReference type="PROSITE" id="PS00760">
    <property type="entry name" value="SPASE_I_2"/>
    <property type="match status" value="1"/>
</dbReference>
<evidence type="ECO:0000256" key="5">
    <source>
        <dbReference type="ARBA" id="ARBA00022801"/>
    </source>
</evidence>
<evidence type="ECO:0000313" key="10">
    <source>
        <dbReference type="Proteomes" id="UP000318102"/>
    </source>
</evidence>
<dbReference type="InterPro" id="IPR036286">
    <property type="entry name" value="LexA/Signal_pep-like_sf"/>
</dbReference>
<evidence type="ECO:0000256" key="2">
    <source>
        <dbReference type="ARBA" id="ARBA00004401"/>
    </source>
</evidence>
<dbReference type="InterPro" id="IPR019533">
    <property type="entry name" value="Peptidase_S26"/>
</dbReference>
<dbReference type="Proteomes" id="UP000318102">
    <property type="component" value="Unassembled WGS sequence"/>
</dbReference>
<comment type="caution">
    <text evidence="9">The sequence shown here is derived from an EMBL/GenBank/DDBJ whole genome shotgun (WGS) entry which is preliminary data.</text>
</comment>
<dbReference type="InterPro" id="IPR019757">
    <property type="entry name" value="Pept_S26A_signal_pept_1_Lys-AS"/>
</dbReference>
<comment type="subcellular location">
    <subcellularLocation>
        <location evidence="2">Cell membrane</location>
        <topology evidence="2">Single-pass type II membrane protein</topology>
    </subcellularLocation>
    <subcellularLocation>
        <location evidence="7">Membrane</location>
        <topology evidence="7">Single-pass type II membrane protein</topology>
    </subcellularLocation>
</comment>
<evidence type="ECO:0000256" key="3">
    <source>
        <dbReference type="ARBA" id="ARBA00009370"/>
    </source>
</evidence>
<dbReference type="InterPro" id="IPR000223">
    <property type="entry name" value="Pept_S26A_signal_pept_1"/>
</dbReference>
<keyword evidence="10" id="KW-1185">Reference proteome</keyword>
<dbReference type="NCBIfam" id="TIGR02227">
    <property type="entry name" value="sigpep_I_bact"/>
    <property type="match status" value="1"/>
</dbReference>
<name>A0A559J3J7_9BACL</name>
<dbReference type="GO" id="GO:0004252">
    <property type="term" value="F:serine-type endopeptidase activity"/>
    <property type="evidence" value="ECO:0007669"/>
    <property type="project" value="InterPro"/>
</dbReference>
<evidence type="ECO:0000259" key="8">
    <source>
        <dbReference type="Pfam" id="PF10502"/>
    </source>
</evidence>
<feature type="active site" evidence="6">
    <location>
        <position position="43"/>
    </location>
</feature>
<dbReference type="GO" id="GO:0009003">
    <property type="term" value="F:signal peptidase activity"/>
    <property type="evidence" value="ECO:0007669"/>
    <property type="project" value="UniProtKB-EC"/>
</dbReference>
<dbReference type="CDD" id="cd06530">
    <property type="entry name" value="S26_SPase_I"/>
    <property type="match status" value="1"/>
</dbReference>
<dbReference type="Pfam" id="PF10502">
    <property type="entry name" value="Peptidase_S26"/>
    <property type="match status" value="1"/>
</dbReference>
<dbReference type="PANTHER" id="PTHR43390">
    <property type="entry name" value="SIGNAL PEPTIDASE I"/>
    <property type="match status" value="1"/>
</dbReference>
<feature type="domain" description="Peptidase S26" evidence="8">
    <location>
        <begin position="13"/>
        <end position="177"/>
    </location>
</feature>
<protein>
    <recommendedName>
        <fullName evidence="4 7">Signal peptidase I</fullName>
        <ecNumber evidence="4 7">3.4.21.89</ecNumber>
    </recommendedName>
</protein>
<dbReference type="GO" id="GO:0006465">
    <property type="term" value="P:signal peptide processing"/>
    <property type="evidence" value="ECO:0007669"/>
    <property type="project" value="InterPro"/>
</dbReference>
<dbReference type="PROSITE" id="PS00761">
    <property type="entry name" value="SPASE_I_3"/>
    <property type="match status" value="1"/>
</dbReference>
<keyword evidence="5 7" id="KW-0378">Hydrolase</keyword>
<dbReference type="EC" id="3.4.21.89" evidence="4 7"/>
<dbReference type="OrthoDB" id="9802919at2"/>
<organism evidence="9 10">
    <name type="scientific">Paenibacillus agilis</name>
    <dbReference type="NCBI Taxonomy" id="3020863"/>
    <lineage>
        <taxon>Bacteria</taxon>
        <taxon>Bacillati</taxon>
        <taxon>Bacillota</taxon>
        <taxon>Bacilli</taxon>
        <taxon>Bacillales</taxon>
        <taxon>Paenibacillaceae</taxon>
        <taxon>Paenibacillus</taxon>
    </lineage>
</organism>
<dbReference type="GO" id="GO:0005886">
    <property type="term" value="C:plasma membrane"/>
    <property type="evidence" value="ECO:0007669"/>
    <property type="project" value="UniProtKB-SubCell"/>
</dbReference>